<comment type="caution">
    <text evidence="1">The sequence shown here is derived from an EMBL/GenBank/DDBJ whole genome shotgun (WGS) entry which is preliminary data.</text>
</comment>
<proteinExistence type="predicted"/>
<protein>
    <submittedName>
        <fullName evidence="1">Uncharacterized protein</fullName>
    </submittedName>
</protein>
<evidence type="ECO:0000313" key="1">
    <source>
        <dbReference type="EMBL" id="KAI0026822.1"/>
    </source>
</evidence>
<dbReference type="EMBL" id="MU274165">
    <property type="protein sequence ID" value="KAI0026822.1"/>
    <property type="molecule type" value="Genomic_DNA"/>
</dbReference>
<sequence>IPKIMDFSGAQSNGFREAYVRFRIDRDPNHYTKLSPELQDHQKEMWSEEASQVLRGCDFHWKNSIIRVGRTAALVPVEQRAHFRSLTERLTTVTDPNALEHCCRQLYEGYPHLHHWFSWWLCPDVARMIFPAFNPSMNNLWSHMPTTSNAIEAQHSLIH</sequence>
<evidence type="ECO:0000313" key="2">
    <source>
        <dbReference type="Proteomes" id="UP000814128"/>
    </source>
</evidence>
<gene>
    <name evidence="1" type="ORF">K488DRAFT_37642</name>
</gene>
<keyword evidence="2" id="KW-1185">Reference proteome</keyword>
<reference evidence="1" key="2">
    <citation type="journal article" date="2022" name="New Phytol.">
        <title>Evolutionary transition to the ectomycorrhizal habit in the genomes of a hyperdiverse lineage of mushroom-forming fungi.</title>
        <authorList>
            <person name="Looney B."/>
            <person name="Miyauchi S."/>
            <person name="Morin E."/>
            <person name="Drula E."/>
            <person name="Courty P.E."/>
            <person name="Kohler A."/>
            <person name="Kuo A."/>
            <person name="LaButti K."/>
            <person name="Pangilinan J."/>
            <person name="Lipzen A."/>
            <person name="Riley R."/>
            <person name="Andreopoulos W."/>
            <person name="He G."/>
            <person name="Johnson J."/>
            <person name="Nolan M."/>
            <person name="Tritt A."/>
            <person name="Barry K.W."/>
            <person name="Grigoriev I.V."/>
            <person name="Nagy L.G."/>
            <person name="Hibbett D."/>
            <person name="Henrissat B."/>
            <person name="Matheny P.B."/>
            <person name="Labbe J."/>
            <person name="Martin F.M."/>
        </authorList>
    </citation>
    <scope>NUCLEOTIDE SEQUENCE</scope>
    <source>
        <strain evidence="1">EC-137</strain>
    </source>
</reference>
<accession>A0ACB8Q5A3</accession>
<name>A0ACB8Q5A3_9AGAM</name>
<reference evidence="1" key="1">
    <citation type="submission" date="2021-02" db="EMBL/GenBank/DDBJ databases">
        <authorList>
            <consortium name="DOE Joint Genome Institute"/>
            <person name="Ahrendt S."/>
            <person name="Looney B.P."/>
            <person name="Miyauchi S."/>
            <person name="Morin E."/>
            <person name="Drula E."/>
            <person name="Courty P.E."/>
            <person name="Chicoki N."/>
            <person name="Fauchery L."/>
            <person name="Kohler A."/>
            <person name="Kuo A."/>
            <person name="Labutti K."/>
            <person name="Pangilinan J."/>
            <person name="Lipzen A."/>
            <person name="Riley R."/>
            <person name="Andreopoulos W."/>
            <person name="He G."/>
            <person name="Johnson J."/>
            <person name="Barry K.W."/>
            <person name="Grigoriev I.V."/>
            <person name="Nagy L."/>
            <person name="Hibbett D."/>
            <person name="Henrissat B."/>
            <person name="Matheny P.B."/>
            <person name="Labbe J."/>
            <person name="Martin F."/>
        </authorList>
    </citation>
    <scope>NUCLEOTIDE SEQUENCE</scope>
    <source>
        <strain evidence="1">EC-137</strain>
    </source>
</reference>
<feature type="non-terminal residue" evidence="1">
    <location>
        <position position="159"/>
    </location>
</feature>
<dbReference type="Proteomes" id="UP000814128">
    <property type="component" value="Unassembled WGS sequence"/>
</dbReference>
<organism evidence="1 2">
    <name type="scientific">Vararia minispora EC-137</name>
    <dbReference type="NCBI Taxonomy" id="1314806"/>
    <lineage>
        <taxon>Eukaryota</taxon>
        <taxon>Fungi</taxon>
        <taxon>Dikarya</taxon>
        <taxon>Basidiomycota</taxon>
        <taxon>Agaricomycotina</taxon>
        <taxon>Agaricomycetes</taxon>
        <taxon>Russulales</taxon>
        <taxon>Lachnocladiaceae</taxon>
        <taxon>Vararia</taxon>
    </lineage>
</organism>
<feature type="non-terminal residue" evidence="1">
    <location>
        <position position="1"/>
    </location>
</feature>